<protein>
    <recommendedName>
        <fullName evidence="2">CAP-Gly domain-containing protein</fullName>
    </recommendedName>
</protein>
<dbReference type="InterPro" id="IPR000938">
    <property type="entry name" value="CAP-Gly_domain"/>
</dbReference>
<accession>A0A1X7UIP4</accession>
<dbReference type="STRING" id="400682.A0A1X7UIP4"/>
<dbReference type="EnsemblMetazoa" id="Aqu2.1.27844_001">
    <property type="protein sequence ID" value="Aqu2.1.27844_001"/>
    <property type="gene ID" value="Aqu2.1.27844"/>
</dbReference>
<feature type="domain" description="CAP-Gly" evidence="2">
    <location>
        <begin position="283"/>
        <end position="317"/>
    </location>
</feature>
<reference evidence="4" key="1">
    <citation type="journal article" date="2010" name="Nature">
        <title>The Amphimedon queenslandica genome and the evolution of animal complexity.</title>
        <authorList>
            <person name="Srivastava M."/>
            <person name="Simakov O."/>
            <person name="Chapman J."/>
            <person name="Fahey B."/>
            <person name="Gauthier M.E."/>
            <person name="Mitros T."/>
            <person name="Richards G.S."/>
            <person name="Conaco C."/>
            <person name="Dacre M."/>
            <person name="Hellsten U."/>
            <person name="Larroux C."/>
            <person name="Putnam N.H."/>
            <person name="Stanke M."/>
            <person name="Adamska M."/>
            <person name="Darling A."/>
            <person name="Degnan S.M."/>
            <person name="Oakley T.H."/>
            <person name="Plachetzki D.C."/>
            <person name="Zhai Y."/>
            <person name="Adamski M."/>
            <person name="Calcino A."/>
            <person name="Cummins S.F."/>
            <person name="Goodstein D.M."/>
            <person name="Harris C."/>
            <person name="Jackson D.J."/>
            <person name="Leys S.P."/>
            <person name="Shu S."/>
            <person name="Woodcroft B.J."/>
            <person name="Vervoort M."/>
            <person name="Kosik K.S."/>
            <person name="Manning G."/>
            <person name="Degnan B.M."/>
            <person name="Rokhsar D.S."/>
        </authorList>
    </citation>
    <scope>NUCLEOTIDE SEQUENCE [LARGE SCALE GENOMIC DNA]</scope>
</reference>
<reference evidence="3" key="2">
    <citation type="submission" date="2017-05" db="UniProtKB">
        <authorList>
            <consortium name="EnsemblMetazoa"/>
        </authorList>
    </citation>
    <scope>IDENTIFICATION</scope>
</reference>
<dbReference type="PROSITE" id="PS50245">
    <property type="entry name" value="CAP_GLY_2"/>
    <property type="match status" value="1"/>
</dbReference>
<gene>
    <name evidence="3" type="primary">105313293</name>
</gene>
<dbReference type="Gene3D" id="2.30.30.190">
    <property type="entry name" value="CAP Gly-rich-like domain"/>
    <property type="match status" value="1"/>
</dbReference>
<dbReference type="EnsemblMetazoa" id="XM_011406590.2">
    <property type="protein sequence ID" value="XP_011404892.1"/>
    <property type="gene ID" value="LOC105313293"/>
</dbReference>
<evidence type="ECO:0000259" key="2">
    <source>
        <dbReference type="PROSITE" id="PS50245"/>
    </source>
</evidence>
<proteinExistence type="predicted"/>
<feature type="region of interest" description="Disordered" evidence="1">
    <location>
        <begin position="1"/>
        <end position="22"/>
    </location>
</feature>
<feature type="region of interest" description="Disordered" evidence="1">
    <location>
        <begin position="416"/>
        <end position="447"/>
    </location>
</feature>
<dbReference type="InterPro" id="IPR036859">
    <property type="entry name" value="CAP-Gly_dom_sf"/>
</dbReference>
<sequence>MAESPLEVEVEEALPFSTDRATEYEASPQALLIKSADEPALPPIQPSASAQNEKSIVKCGNTSFNEMLNAVHLDVRKALGEAQNVTTHDMNLERQYRQIVEENFKLHAQLYRARREITHLKGHLTIMELIPSEIREQKNRHIMQQKKHQIQEMHLQNRVKGKDLQQLMSLISYEARSQTVNAKGKYIDFRHHKRHKTFPLPSKVTPSSLHDKGYLPPILPGCQCSVCNSQQSLGAICCTRGKVSSSTKSGQQILLGDRVILQSDQIGTVKYIGKLNFDALNRIFIGIHLDFPVGITDGTIRGQQYFQCPPGHGIFVLPHDILCVTGRKSLSSGVAQPKNKIKLDLPASRSSQHDFSTKMRMQYLSPPQTGSPDIITNAEMVLDQELHKLLQEKQNVVDLVDSSVSDMAQRMLQLKARRHSSQHDNNSDSAVSLAEEEDTNAVNVPADDKINEETLANVVLAALQAKDLGGSGYVTMKELSSALTCDELRLTTNEVEEVISTLGLQDTKGHGIEYSSITPSIANIILQIRAAA</sequence>
<evidence type="ECO:0000313" key="4">
    <source>
        <dbReference type="Proteomes" id="UP000007879"/>
    </source>
</evidence>
<dbReference type="Pfam" id="PF01302">
    <property type="entry name" value="CAP_GLY"/>
    <property type="match status" value="1"/>
</dbReference>
<dbReference type="InterPro" id="IPR011992">
    <property type="entry name" value="EF-hand-dom_pair"/>
</dbReference>
<feature type="compositionally biased region" description="Acidic residues" evidence="1">
    <location>
        <begin position="1"/>
        <end position="12"/>
    </location>
</feature>
<organism evidence="3">
    <name type="scientific">Amphimedon queenslandica</name>
    <name type="common">Sponge</name>
    <dbReference type="NCBI Taxonomy" id="400682"/>
    <lineage>
        <taxon>Eukaryota</taxon>
        <taxon>Metazoa</taxon>
        <taxon>Porifera</taxon>
        <taxon>Demospongiae</taxon>
        <taxon>Heteroscleromorpha</taxon>
        <taxon>Haplosclerida</taxon>
        <taxon>Niphatidae</taxon>
        <taxon>Amphimedon</taxon>
    </lineage>
</organism>
<dbReference type="Proteomes" id="UP000007879">
    <property type="component" value="Unassembled WGS sequence"/>
</dbReference>
<dbReference type="SUPFAM" id="SSF74924">
    <property type="entry name" value="Cap-Gly domain"/>
    <property type="match status" value="1"/>
</dbReference>
<dbReference type="OrthoDB" id="2130750at2759"/>
<evidence type="ECO:0000256" key="1">
    <source>
        <dbReference type="SAM" id="MobiDB-lite"/>
    </source>
</evidence>
<name>A0A1X7UIP4_AMPQE</name>
<dbReference type="PANTHER" id="PTHR18916">
    <property type="entry name" value="DYNACTIN 1-RELATED MICROTUBULE-BINDING"/>
    <property type="match status" value="1"/>
</dbReference>
<evidence type="ECO:0000313" key="3">
    <source>
        <dbReference type="EnsemblMetazoa" id="Aqu2.1.27844_001"/>
    </source>
</evidence>
<dbReference type="SUPFAM" id="SSF47473">
    <property type="entry name" value="EF-hand"/>
    <property type="match status" value="1"/>
</dbReference>
<dbReference type="SMART" id="SM01052">
    <property type="entry name" value="CAP_GLY"/>
    <property type="match status" value="1"/>
</dbReference>
<dbReference type="AlphaFoldDB" id="A0A1X7UIP4"/>
<dbReference type="InParanoid" id="A0A1X7UIP4"/>
<dbReference type="KEGG" id="aqu:105313293"/>
<keyword evidence="4" id="KW-1185">Reference proteome</keyword>